<comment type="caution">
    <text evidence="3">The sequence shown here is derived from an EMBL/GenBank/DDBJ whole genome shotgun (WGS) entry which is preliminary data.</text>
</comment>
<keyword evidence="1" id="KW-1133">Transmembrane helix</keyword>
<dbReference type="AlphaFoldDB" id="A0A4U2YSY6"/>
<dbReference type="InterPro" id="IPR018677">
    <property type="entry name" value="DUF2157"/>
</dbReference>
<feature type="transmembrane region" description="Helical" evidence="1">
    <location>
        <begin position="345"/>
        <end position="363"/>
    </location>
</feature>
<feature type="domain" description="DUF2157" evidence="2">
    <location>
        <begin position="32"/>
        <end position="167"/>
    </location>
</feature>
<feature type="transmembrane region" description="Helical" evidence="1">
    <location>
        <begin position="254"/>
        <end position="271"/>
    </location>
</feature>
<feature type="transmembrane region" description="Helical" evidence="1">
    <location>
        <begin position="117"/>
        <end position="137"/>
    </location>
</feature>
<feature type="transmembrane region" description="Helical" evidence="1">
    <location>
        <begin position="143"/>
        <end position="160"/>
    </location>
</feature>
<dbReference type="Proteomes" id="UP000307808">
    <property type="component" value="Unassembled WGS sequence"/>
</dbReference>
<protein>
    <submittedName>
        <fullName evidence="3">DUF2157 domain-containing protein</fullName>
    </submittedName>
</protein>
<keyword evidence="4" id="KW-1185">Reference proteome</keyword>
<feature type="transmembrane region" description="Helical" evidence="1">
    <location>
        <begin position="369"/>
        <end position="386"/>
    </location>
</feature>
<name>A0A4U2YSY6_9ACTN</name>
<feature type="transmembrane region" description="Helical" evidence="1">
    <location>
        <begin position="313"/>
        <end position="333"/>
    </location>
</feature>
<feature type="transmembrane region" description="Helical" evidence="1">
    <location>
        <begin position="89"/>
        <end position="110"/>
    </location>
</feature>
<feature type="transmembrane region" description="Helical" evidence="1">
    <location>
        <begin position="220"/>
        <end position="242"/>
    </location>
</feature>
<accession>A0A4U2YSY6</accession>
<evidence type="ECO:0000313" key="4">
    <source>
        <dbReference type="Proteomes" id="UP000307808"/>
    </source>
</evidence>
<reference evidence="3 4" key="1">
    <citation type="submission" date="2019-04" db="EMBL/GenBank/DDBJ databases">
        <authorList>
            <person name="Dong K."/>
        </authorList>
    </citation>
    <scope>NUCLEOTIDE SEQUENCE [LARGE SCALE GENOMIC DNA]</scope>
    <source>
        <strain evidence="4">dk3543</strain>
    </source>
</reference>
<feature type="transmembrane region" description="Helical" evidence="1">
    <location>
        <begin position="62"/>
        <end position="83"/>
    </location>
</feature>
<evidence type="ECO:0000259" key="2">
    <source>
        <dbReference type="Pfam" id="PF09925"/>
    </source>
</evidence>
<dbReference type="OrthoDB" id="3777679at2"/>
<feature type="transmembrane region" description="Helical" evidence="1">
    <location>
        <begin position="196"/>
        <end position="213"/>
    </location>
</feature>
<dbReference type="Pfam" id="PF09925">
    <property type="entry name" value="DUF2157"/>
    <property type="match status" value="1"/>
</dbReference>
<sequence length="411" mass="42899">MTTTVPTPPPPAPPTEAVSGRHLEWLRTEVSEWRADGLLTDAQAASILGRYHESRVFSLTRLLLALGAVFVGVGVIWLVAANIDALPPLVRFVGVTALWLALLVGAEALSSRGSRRLLVGALRIMAAFAIGGVVFQAAQSLQVPAYEATLVGVWGAAALLQAYAFRAVGPLVVGVAGFVGWSLWQGLTPDPSFADVVFVVVLTGLVALGLAALDDTHHRAFAAVWRATGAALLLAGLFISALPVDDDFTLSGQWWNLTLVGLAVVALAAGALRGRERTSHVELAGGVVTLLLALLLAAWSAGASVEEMTLATWAHTAVAVVGYVALAVGVAVLGTLRDSRTLTSISTLALVIFTTSQSFTVFAAVIEGAWLFLFLGLVLLGTGWAFDRGRRRLAAAIETDTTPTPTDGAAR</sequence>
<keyword evidence="1" id="KW-0812">Transmembrane</keyword>
<keyword evidence="1" id="KW-0472">Membrane</keyword>
<dbReference type="RefSeq" id="WP_137065104.1">
    <property type="nucleotide sequence ID" value="NZ_CP040748.1"/>
</dbReference>
<feature type="transmembrane region" description="Helical" evidence="1">
    <location>
        <begin position="283"/>
        <end position="301"/>
    </location>
</feature>
<dbReference type="EMBL" id="SZPY01000001">
    <property type="protein sequence ID" value="TKI64646.1"/>
    <property type="molecule type" value="Genomic_DNA"/>
</dbReference>
<proteinExistence type="predicted"/>
<gene>
    <name evidence="3" type="ORF">FC770_05895</name>
</gene>
<evidence type="ECO:0000256" key="1">
    <source>
        <dbReference type="SAM" id="Phobius"/>
    </source>
</evidence>
<organism evidence="3 4">
    <name type="scientific">Nocardioides jishulii</name>
    <dbReference type="NCBI Taxonomy" id="2575440"/>
    <lineage>
        <taxon>Bacteria</taxon>
        <taxon>Bacillati</taxon>
        <taxon>Actinomycetota</taxon>
        <taxon>Actinomycetes</taxon>
        <taxon>Propionibacteriales</taxon>
        <taxon>Nocardioidaceae</taxon>
        <taxon>Nocardioides</taxon>
    </lineage>
</organism>
<evidence type="ECO:0000313" key="3">
    <source>
        <dbReference type="EMBL" id="TKI64646.1"/>
    </source>
</evidence>
<feature type="transmembrane region" description="Helical" evidence="1">
    <location>
        <begin position="167"/>
        <end position="184"/>
    </location>
</feature>